<sequence>MQRFHTLYLKSLLLLLFLLTSFATIKAGANNNEKALLWEISGKGLKQPSYIFGTIHAICQDEFTMPEAVKARLQQTEQLSLEVDMDAPSFMTEMQQSLILQNGGSLKSFFTEEEYKTLSEYFASNLGIPLQQVDMLKPLTLYSMLLSQLTDCQTVMLEQQLMEMAHAQGKEIIGVETVKEQIAAMEQIPVQIQVNMLMETVREMDKAKADYREMVALYLNKDVQGLFEVSRKDFTAEEYKAYEEAFLTSRNKRWIPVIEREVKSRPTFFAVGTGHLAGQNGLLELLRKQGYTIKPVLE</sequence>
<gene>
    <name evidence="2" type="ORF">ACFSKU_20350</name>
</gene>
<protein>
    <submittedName>
        <fullName evidence="2">TraB/GumN family protein</fullName>
    </submittedName>
</protein>
<feature type="chain" id="PRO_5046912541" evidence="1">
    <location>
        <begin position="24"/>
        <end position="298"/>
    </location>
</feature>
<comment type="caution">
    <text evidence="2">The sequence shown here is derived from an EMBL/GenBank/DDBJ whole genome shotgun (WGS) entry which is preliminary data.</text>
</comment>
<dbReference type="EMBL" id="JBHUHV010000059">
    <property type="protein sequence ID" value="MFD2069247.1"/>
    <property type="molecule type" value="Genomic_DNA"/>
</dbReference>
<evidence type="ECO:0000313" key="3">
    <source>
        <dbReference type="Proteomes" id="UP001597369"/>
    </source>
</evidence>
<dbReference type="Proteomes" id="UP001597369">
    <property type="component" value="Unassembled WGS sequence"/>
</dbReference>
<keyword evidence="1" id="KW-0732">Signal</keyword>
<evidence type="ECO:0000313" key="2">
    <source>
        <dbReference type="EMBL" id="MFD2069247.1"/>
    </source>
</evidence>
<dbReference type="InterPro" id="IPR047111">
    <property type="entry name" value="YbaP-like"/>
</dbReference>
<dbReference type="PANTHER" id="PTHR40590">
    <property type="entry name" value="CYTOPLASMIC PROTEIN-RELATED"/>
    <property type="match status" value="1"/>
</dbReference>
<dbReference type="InterPro" id="IPR002816">
    <property type="entry name" value="TraB/PrgY/GumN_fam"/>
</dbReference>
<dbReference type="Pfam" id="PF01963">
    <property type="entry name" value="TraB_PrgY_gumN"/>
    <property type="match status" value="1"/>
</dbReference>
<organism evidence="2 3">
    <name type="scientific">Pontibacter silvestris</name>
    <dbReference type="NCBI Taxonomy" id="2305183"/>
    <lineage>
        <taxon>Bacteria</taxon>
        <taxon>Pseudomonadati</taxon>
        <taxon>Bacteroidota</taxon>
        <taxon>Cytophagia</taxon>
        <taxon>Cytophagales</taxon>
        <taxon>Hymenobacteraceae</taxon>
        <taxon>Pontibacter</taxon>
    </lineage>
</organism>
<evidence type="ECO:0000256" key="1">
    <source>
        <dbReference type="SAM" id="SignalP"/>
    </source>
</evidence>
<reference evidence="3" key="1">
    <citation type="journal article" date="2019" name="Int. J. Syst. Evol. Microbiol.">
        <title>The Global Catalogue of Microorganisms (GCM) 10K type strain sequencing project: providing services to taxonomists for standard genome sequencing and annotation.</title>
        <authorList>
            <consortium name="The Broad Institute Genomics Platform"/>
            <consortium name="The Broad Institute Genome Sequencing Center for Infectious Disease"/>
            <person name="Wu L."/>
            <person name="Ma J."/>
        </authorList>
    </citation>
    <scope>NUCLEOTIDE SEQUENCE [LARGE SCALE GENOMIC DNA]</scope>
    <source>
        <strain evidence="3">JCM 16545</strain>
    </source>
</reference>
<feature type="signal peptide" evidence="1">
    <location>
        <begin position="1"/>
        <end position="23"/>
    </location>
</feature>
<dbReference type="CDD" id="cd14789">
    <property type="entry name" value="Tiki"/>
    <property type="match status" value="1"/>
</dbReference>
<keyword evidence="3" id="KW-1185">Reference proteome</keyword>
<proteinExistence type="predicted"/>
<name>A0ABW4X3P2_9BACT</name>
<accession>A0ABW4X3P2</accession>
<dbReference type="RefSeq" id="WP_229961216.1">
    <property type="nucleotide sequence ID" value="NZ_JAJJWI010000011.1"/>
</dbReference>
<dbReference type="PANTHER" id="PTHR40590:SF1">
    <property type="entry name" value="CYTOPLASMIC PROTEIN"/>
    <property type="match status" value="1"/>
</dbReference>